<sequence length="245" mass="27156">MSLDSRPYYTETYTIFVEPIRDPSPYARTFNIDKRNRPLSHSGSPAFAYGLGAGLIGITAMSITQTLEQYITGRPAVRVPGESVLRFFRHTFGFGRKEFFHRGGRYSTLSNSKSKSKGKEKEKEPFLDEEEGGSEPSNLTEPPSESGELVEPSSNVNAAAKWAAYFGQGVVLGGVRGLMSYYGVRGLFSDVVFLSFTSSVDQCPFWAEMADNVPLSQLVLDSVPELIHQAVYAFVTGFFCDHWVN</sequence>
<feature type="region of interest" description="Disordered" evidence="1">
    <location>
        <begin position="107"/>
        <end position="151"/>
    </location>
</feature>
<organism evidence="2 3">
    <name type="scientific">Leucocoprinus leucothites</name>
    <dbReference type="NCBI Taxonomy" id="201217"/>
    <lineage>
        <taxon>Eukaryota</taxon>
        <taxon>Fungi</taxon>
        <taxon>Dikarya</taxon>
        <taxon>Basidiomycota</taxon>
        <taxon>Agaricomycotina</taxon>
        <taxon>Agaricomycetes</taxon>
        <taxon>Agaricomycetidae</taxon>
        <taxon>Agaricales</taxon>
        <taxon>Agaricineae</taxon>
        <taxon>Agaricaceae</taxon>
        <taxon>Leucocoprinus</taxon>
    </lineage>
</organism>
<name>A0A8H5GBM8_9AGAR</name>
<proteinExistence type="predicted"/>
<comment type="caution">
    <text evidence="2">The sequence shown here is derived from an EMBL/GenBank/DDBJ whole genome shotgun (WGS) entry which is preliminary data.</text>
</comment>
<evidence type="ECO:0000313" key="3">
    <source>
        <dbReference type="Proteomes" id="UP000559027"/>
    </source>
</evidence>
<protein>
    <submittedName>
        <fullName evidence="2">Uncharacterized protein</fullName>
    </submittedName>
</protein>
<reference evidence="2 3" key="1">
    <citation type="journal article" date="2020" name="ISME J.">
        <title>Uncovering the hidden diversity of litter-decomposition mechanisms in mushroom-forming fungi.</title>
        <authorList>
            <person name="Floudas D."/>
            <person name="Bentzer J."/>
            <person name="Ahren D."/>
            <person name="Johansson T."/>
            <person name="Persson P."/>
            <person name="Tunlid A."/>
        </authorList>
    </citation>
    <scope>NUCLEOTIDE SEQUENCE [LARGE SCALE GENOMIC DNA]</scope>
    <source>
        <strain evidence="2 3">CBS 146.42</strain>
    </source>
</reference>
<keyword evidence="3" id="KW-1185">Reference proteome</keyword>
<evidence type="ECO:0000313" key="2">
    <source>
        <dbReference type="EMBL" id="KAF5361856.1"/>
    </source>
</evidence>
<dbReference type="Proteomes" id="UP000559027">
    <property type="component" value="Unassembled WGS sequence"/>
</dbReference>
<feature type="compositionally biased region" description="Basic and acidic residues" evidence="1">
    <location>
        <begin position="117"/>
        <end position="126"/>
    </location>
</feature>
<dbReference type="OrthoDB" id="3001698at2759"/>
<accession>A0A8H5GBM8</accession>
<evidence type="ECO:0000256" key="1">
    <source>
        <dbReference type="SAM" id="MobiDB-lite"/>
    </source>
</evidence>
<gene>
    <name evidence="2" type="ORF">D9756_002053</name>
</gene>
<dbReference type="AlphaFoldDB" id="A0A8H5GBM8"/>
<dbReference type="EMBL" id="JAACJO010000002">
    <property type="protein sequence ID" value="KAF5361856.1"/>
    <property type="molecule type" value="Genomic_DNA"/>
</dbReference>